<proteinExistence type="predicted"/>
<evidence type="ECO:0000313" key="4">
    <source>
        <dbReference type="Proteomes" id="UP001642260"/>
    </source>
</evidence>
<evidence type="ECO:0000313" key="3">
    <source>
        <dbReference type="EMBL" id="CAH8348357.1"/>
    </source>
</evidence>
<reference evidence="3 4" key="1">
    <citation type="submission" date="2022-03" db="EMBL/GenBank/DDBJ databases">
        <authorList>
            <person name="Macdonald S."/>
            <person name="Ahmed S."/>
            <person name="Newling K."/>
        </authorList>
    </citation>
    <scope>NUCLEOTIDE SEQUENCE [LARGE SCALE GENOMIC DNA]</scope>
</reference>
<evidence type="ECO:0000256" key="1">
    <source>
        <dbReference type="SAM" id="MobiDB-lite"/>
    </source>
</evidence>
<protein>
    <recommendedName>
        <fullName evidence="2">Zinc knuckle CX2CX4HX4C domain-containing protein</fullName>
    </recommendedName>
</protein>
<evidence type="ECO:0000259" key="2">
    <source>
        <dbReference type="Pfam" id="PF14392"/>
    </source>
</evidence>
<comment type="caution">
    <text evidence="3">The sequence shown here is derived from an EMBL/GenBank/DDBJ whole genome shotgun (WGS) entry which is preliminary data.</text>
</comment>
<keyword evidence="4" id="KW-1185">Reference proteome</keyword>
<gene>
    <name evidence="3" type="ORF">ERUC_LOCUS17354</name>
</gene>
<accession>A0ABC8K7R2</accession>
<organism evidence="3 4">
    <name type="scientific">Eruca vesicaria subsp. sativa</name>
    <name type="common">Garden rocket</name>
    <name type="synonym">Eruca sativa</name>
    <dbReference type="NCBI Taxonomy" id="29727"/>
    <lineage>
        <taxon>Eukaryota</taxon>
        <taxon>Viridiplantae</taxon>
        <taxon>Streptophyta</taxon>
        <taxon>Embryophyta</taxon>
        <taxon>Tracheophyta</taxon>
        <taxon>Spermatophyta</taxon>
        <taxon>Magnoliopsida</taxon>
        <taxon>eudicotyledons</taxon>
        <taxon>Gunneridae</taxon>
        <taxon>Pentapetalae</taxon>
        <taxon>rosids</taxon>
        <taxon>malvids</taxon>
        <taxon>Brassicales</taxon>
        <taxon>Brassicaceae</taxon>
        <taxon>Brassiceae</taxon>
        <taxon>Eruca</taxon>
    </lineage>
</organism>
<dbReference type="AlphaFoldDB" id="A0ABC8K7R2"/>
<name>A0ABC8K7R2_ERUVS</name>
<feature type="domain" description="Zinc knuckle CX2CX4HX4C" evidence="2">
    <location>
        <begin position="1"/>
        <end position="38"/>
    </location>
</feature>
<dbReference type="Pfam" id="PF14392">
    <property type="entry name" value="zf-CCHC_4"/>
    <property type="match status" value="1"/>
</dbReference>
<dbReference type="InterPro" id="IPR025836">
    <property type="entry name" value="Zn_knuckle_CX2CX4HX4C"/>
</dbReference>
<feature type="region of interest" description="Disordered" evidence="1">
    <location>
        <begin position="311"/>
        <end position="337"/>
    </location>
</feature>
<dbReference type="EMBL" id="CAKOAT010159933">
    <property type="protein sequence ID" value="CAH8348357.1"/>
    <property type="molecule type" value="Genomic_DNA"/>
</dbReference>
<sequence length="366" mass="40810">MEVDFEEGVEVVINLRYEKLFGFCRNCSSMTHDQSRCPSLLEEEVSITEVSNSEQGDFATSYRAVVTNGKVMGEAIRVGNQVAPRGMIERAKGKGIMRERHGGFRQDGVHRSYKDKFSRGFGEGSSRGGRQYGYGAPRGMNGRFVINSKGTQNLQIAKEGTHLSNPQKLMLGAQQVPKSQEIMVGDGSHSKARKYLKFDEEVRAEDLDSKRFESLVEDNIRRKEARQNASDIVEQDMNSALDDANLMVEGELLSDSELLSEECEEGEVCDLMDEAELETEDNVAKVAKKKVMKPRAFGGATKKRIVQSILSPRKNKFPKGPGKNGSKGNGEGKKTIPKLKRLQSKEGDDCVIWCFVLFQFLNNDGF</sequence>
<dbReference type="Proteomes" id="UP001642260">
    <property type="component" value="Unassembled WGS sequence"/>
</dbReference>